<feature type="transmembrane region" description="Helical" evidence="1">
    <location>
        <begin position="264"/>
        <end position="282"/>
    </location>
</feature>
<organism evidence="2">
    <name type="scientific">Desulfitobacterium hafniense</name>
    <name type="common">Desulfitobacterium frappieri</name>
    <dbReference type="NCBI Taxonomy" id="49338"/>
    <lineage>
        <taxon>Bacteria</taxon>
        <taxon>Bacillati</taxon>
        <taxon>Bacillota</taxon>
        <taxon>Clostridia</taxon>
        <taxon>Eubacteriales</taxon>
        <taxon>Desulfitobacteriaceae</taxon>
        <taxon>Desulfitobacterium</taxon>
    </lineage>
</organism>
<sequence>MATIDSALKMFGKMSDVADRLIEAAKVIGEPTIGAAMEQQQIMDTFSVKTGSEPLGAVIYDRITKQALGWGEDVNTSLSGAMSFMSTTMDPDKLTQLNALAARLSKLNPAEGLEGAALSMKELMSGDYTSIAEGFNMSGTMLQGSAAYQAGLKGDVDGFIKGMDELLNQQNMTEEAFEKMLDRPAAKWERAVSNFKFNMANAGESSVAALTPLFDLINQMFEDGQMQAFFNGLSNGIFVVSKLVSNLSSMAIGLAIGIQQNWSMIIPLLWMIIGALIIYNSKSLISMANTVKDIALKIAHAAASSAETLAIMGLIIAQNGLNAALAACPITWIIGAIFILIGIFYLAVAAVNHFAGTSISATGLIAGAFMWLVAFIGNILVAIANFMLNTVDTVLNIIPILAEFIANVFNDPVGSIVRLFSGMADTILSILVTVASAIDAIFGSNLVDVVGGWRDGLKGVVDDLVGEPTYKFERLDSRDIQFERYEPTKAFESGYKWGDDLSKKFDLTNMFGLNNDIGAIAGGGGEEGIPNIDEVGTVGKIKDTVDISSEDLKIMRELAEMKNIQNFVTLTPTVSVTTGDIRNGSDADTIVAKIKTMLERDITSSASAVYGN</sequence>
<keyword evidence="1" id="KW-1133">Transmembrane helix</keyword>
<keyword evidence="1" id="KW-0812">Transmembrane</keyword>
<protein>
    <submittedName>
        <fullName evidence="2">Phage protein</fullName>
    </submittedName>
</protein>
<reference evidence="2" key="1">
    <citation type="submission" date="2014-07" db="EMBL/GenBank/DDBJ databases">
        <authorList>
            <person name="Hornung V.Bastian."/>
        </authorList>
    </citation>
    <scope>NUCLEOTIDE SEQUENCE</scope>
    <source>
        <strain evidence="2">PCE-S</strain>
    </source>
</reference>
<feature type="transmembrane region" description="Helical" evidence="1">
    <location>
        <begin position="236"/>
        <end position="258"/>
    </location>
</feature>
<dbReference type="EMBL" id="LK996017">
    <property type="protein sequence ID" value="CDX04153.1"/>
    <property type="molecule type" value="Genomic_DNA"/>
</dbReference>
<proteinExistence type="predicted"/>
<feature type="transmembrane region" description="Helical" evidence="1">
    <location>
        <begin position="323"/>
        <end position="351"/>
    </location>
</feature>
<feature type="transmembrane region" description="Helical" evidence="1">
    <location>
        <begin position="294"/>
        <end position="317"/>
    </location>
</feature>
<dbReference type="PATRIC" id="fig|49338.4.peg.4595"/>
<evidence type="ECO:0000256" key="1">
    <source>
        <dbReference type="SAM" id="Phobius"/>
    </source>
</evidence>
<accession>A0A098B5J4</accession>
<dbReference type="AlphaFoldDB" id="A0A098B5J4"/>
<gene>
    <name evidence="2" type="ORF">DPCES_4267</name>
</gene>
<feature type="transmembrane region" description="Helical" evidence="1">
    <location>
        <begin position="363"/>
        <end position="388"/>
    </location>
</feature>
<name>A0A098B5J4_DESHA</name>
<evidence type="ECO:0000313" key="2">
    <source>
        <dbReference type="EMBL" id="CDX04153.1"/>
    </source>
</evidence>
<keyword evidence="1" id="KW-0472">Membrane</keyword>